<feature type="domain" description="MucB/RseB N-terminal" evidence="5">
    <location>
        <begin position="56"/>
        <end position="212"/>
    </location>
</feature>
<dbReference type="PANTHER" id="PTHR38782">
    <property type="match status" value="1"/>
</dbReference>
<dbReference type="CDD" id="cd16327">
    <property type="entry name" value="RseB"/>
    <property type="match status" value="1"/>
</dbReference>
<keyword evidence="3" id="KW-0732">Signal</keyword>
<dbReference type="InterPro" id="IPR038484">
    <property type="entry name" value="MucB/RseB_C_sf"/>
</dbReference>
<evidence type="ECO:0000259" key="6">
    <source>
        <dbReference type="Pfam" id="PF17188"/>
    </source>
</evidence>
<evidence type="ECO:0000313" key="7">
    <source>
        <dbReference type="EMBL" id="PLW83155.1"/>
    </source>
</evidence>
<evidence type="ECO:0000259" key="5">
    <source>
        <dbReference type="Pfam" id="PF03888"/>
    </source>
</evidence>
<dbReference type="Pfam" id="PF03888">
    <property type="entry name" value="MucB_RseB"/>
    <property type="match status" value="1"/>
</dbReference>
<dbReference type="InterPro" id="IPR033436">
    <property type="entry name" value="MucB/RseB_C"/>
</dbReference>
<dbReference type="Proteomes" id="UP000234845">
    <property type="component" value="Unassembled WGS sequence"/>
</dbReference>
<dbReference type="Gene3D" id="2.50.20.10">
    <property type="entry name" value="Lipoprotein localisation LolA/LolB/LppX"/>
    <property type="match status" value="1"/>
</dbReference>
<dbReference type="PANTHER" id="PTHR38782:SF1">
    <property type="entry name" value="SIGMA-E FACTOR REGULATORY PROTEIN RSEB"/>
    <property type="match status" value="1"/>
</dbReference>
<sequence>MRASPISKSKYPVLTTAKALICGGLVKASLLLSLILVPLLAPLGVAATCTDADREALAWLAKMSRSHHQQAYHGVITLQRGDDMQVMQVVHSVADGHISERLTRLTGQGAQVIRAGHPLDCRHPGQHILEHNKELASASCELARYYRFQMVRGERIAGRQAVKMHVQPRDLYRYGHVLELDRETGLLLRNSTIGAGDKLLERFQFADIAYGESPVTGIDIDIVHPAQHPRATVDKTAGPETGPAWSVKWLPGGFQATDEATGQDQRRTYTDGLAVFSVFLETLPRPIQPGEGVVREGSTISYTRGMRLAKWPVLVTVIGEVPLNTARMVADSIRAVP</sequence>
<dbReference type="InterPro" id="IPR033434">
    <property type="entry name" value="MucB/RseB_N"/>
</dbReference>
<comment type="subcellular location">
    <subcellularLocation>
        <location evidence="1">Periplasm</location>
    </subcellularLocation>
</comment>
<dbReference type="OrthoDB" id="7067274at2"/>
<dbReference type="GO" id="GO:0045152">
    <property type="term" value="F:antisigma factor binding"/>
    <property type="evidence" value="ECO:0007669"/>
    <property type="project" value="TreeGrafter"/>
</dbReference>
<evidence type="ECO:0000256" key="2">
    <source>
        <dbReference type="ARBA" id="ARBA00008150"/>
    </source>
</evidence>
<name>A0A2N5Y429_9GAMM</name>
<dbReference type="Pfam" id="PF17188">
    <property type="entry name" value="MucB_RseB_C"/>
    <property type="match status" value="1"/>
</dbReference>
<evidence type="ECO:0000256" key="3">
    <source>
        <dbReference type="ARBA" id="ARBA00022729"/>
    </source>
</evidence>
<dbReference type="GO" id="GO:0030288">
    <property type="term" value="C:outer membrane-bounded periplasmic space"/>
    <property type="evidence" value="ECO:0007669"/>
    <property type="project" value="TreeGrafter"/>
</dbReference>
<gene>
    <name evidence="7" type="ORF">CWI75_06985</name>
</gene>
<keyword evidence="8" id="KW-1185">Reference proteome</keyword>
<accession>A0A2N5Y429</accession>
<dbReference type="InterPro" id="IPR005588">
    <property type="entry name" value="MucB_RseB"/>
</dbReference>
<dbReference type="GO" id="GO:0032885">
    <property type="term" value="P:regulation of polysaccharide biosynthetic process"/>
    <property type="evidence" value="ECO:0007669"/>
    <property type="project" value="TreeGrafter"/>
</dbReference>
<dbReference type="Gene3D" id="3.30.200.100">
    <property type="entry name" value="MucB/RseB, C-terminal domain"/>
    <property type="match status" value="1"/>
</dbReference>
<evidence type="ECO:0000256" key="4">
    <source>
        <dbReference type="ARBA" id="ARBA00022764"/>
    </source>
</evidence>
<dbReference type="EMBL" id="PKLZ01000003">
    <property type="protein sequence ID" value="PLW83155.1"/>
    <property type="molecule type" value="Genomic_DNA"/>
</dbReference>
<comment type="caution">
    <text evidence="7">The sequence shown here is derived from an EMBL/GenBank/DDBJ whole genome shotgun (WGS) entry which is preliminary data.</text>
</comment>
<proteinExistence type="inferred from homology"/>
<dbReference type="AlphaFoldDB" id="A0A2N5Y429"/>
<evidence type="ECO:0000256" key="1">
    <source>
        <dbReference type="ARBA" id="ARBA00004418"/>
    </source>
</evidence>
<feature type="domain" description="MucB/RseB C-terminal" evidence="6">
    <location>
        <begin position="243"/>
        <end position="334"/>
    </location>
</feature>
<organism evidence="7 8">
    <name type="scientific">Kineobactrum sediminis</name>
    <dbReference type="NCBI Taxonomy" id="1905677"/>
    <lineage>
        <taxon>Bacteria</taxon>
        <taxon>Pseudomonadati</taxon>
        <taxon>Pseudomonadota</taxon>
        <taxon>Gammaproteobacteria</taxon>
        <taxon>Cellvibrionales</taxon>
        <taxon>Halieaceae</taxon>
        <taxon>Kineobactrum</taxon>
    </lineage>
</organism>
<evidence type="ECO:0000313" key="8">
    <source>
        <dbReference type="Proteomes" id="UP000234845"/>
    </source>
</evidence>
<dbReference type="PIRSF" id="PIRSF005427">
    <property type="entry name" value="RseB"/>
    <property type="match status" value="1"/>
</dbReference>
<keyword evidence="4" id="KW-0574">Periplasm</keyword>
<protein>
    <submittedName>
        <fullName evidence="7">Negative regulator for alginate biosynthesis</fullName>
    </submittedName>
</protein>
<reference evidence="8" key="1">
    <citation type="submission" date="2017-11" db="EMBL/GenBank/DDBJ databases">
        <title>The draft genome sequence of Chromatocurvus sp. F02.</title>
        <authorList>
            <person name="Du Z.-J."/>
            <person name="Chang Y.-Q."/>
        </authorList>
    </citation>
    <scope>NUCLEOTIDE SEQUENCE [LARGE SCALE GENOMIC DNA]</scope>
    <source>
        <strain evidence="8">F02</strain>
    </source>
</reference>
<comment type="similarity">
    <text evidence="2">Belongs to the RseB family.</text>
</comment>